<comment type="caution">
    <text evidence="1">The sequence shown here is derived from an EMBL/GenBank/DDBJ whole genome shotgun (WGS) entry which is preliminary data.</text>
</comment>
<protein>
    <submittedName>
        <fullName evidence="1">Uncharacterized protein</fullName>
    </submittedName>
</protein>
<reference evidence="1" key="1">
    <citation type="submission" date="2023-11" db="EMBL/GenBank/DDBJ databases">
        <authorList>
            <person name="Poullet M."/>
        </authorList>
    </citation>
    <scope>NUCLEOTIDE SEQUENCE</scope>
    <source>
        <strain evidence="1">E1834</strain>
    </source>
</reference>
<sequence>MHILPKTHFANKAKTPHFVNNLLAKWGILPLLAKCVFGKMSCILLFLCFFLASFPSFLFLFFPSSSVSVKSYSLRPTEKKHPFVRVIYLLLISNDFVTCLRKVSFFCVMNALKPMSEKKIFFGGKDMYVHTHFVLIY</sequence>
<keyword evidence="2" id="KW-1185">Reference proteome</keyword>
<evidence type="ECO:0000313" key="2">
    <source>
        <dbReference type="Proteomes" id="UP001497535"/>
    </source>
</evidence>
<gene>
    <name evidence="1" type="ORF">MENTE1834_LOCUS20993</name>
</gene>
<proteinExistence type="predicted"/>
<accession>A0ACB0Z5X3</accession>
<name>A0ACB0Z5X3_MELEN</name>
<dbReference type="EMBL" id="CAVMJV010000026">
    <property type="protein sequence ID" value="CAK5074263.1"/>
    <property type="molecule type" value="Genomic_DNA"/>
</dbReference>
<evidence type="ECO:0000313" key="1">
    <source>
        <dbReference type="EMBL" id="CAK5074263.1"/>
    </source>
</evidence>
<organism evidence="1 2">
    <name type="scientific">Meloidogyne enterolobii</name>
    <name type="common">Root-knot nematode worm</name>
    <name type="synonym">Meloidogyne mayaguensis</name>
    <dbReference type="NCBI Taxonomy" id="390850"/>
    <lineage>
        <taxon>Eukaryota</taxon>
        <taxon>Metazoa</taxon>
        <taxon>Ecdysozoa</taxon>
        <taxon>Nematoda</taxon>
        <taxon>Chromadorea</taxon>
        <taxon>Rhabditida</taxon>
        <taxon>Tylenchina</taxon>
        <taxon>Tylenchomorpha</taxon>
        <taxon>Tylenchoidea</taxon>
        <taxon>Meloidogynidae</taxon>
        <taxon>Meloidogyninae</taxon>
        <taxon>Meloidogyne</taxon>
    </lineage>
</organism>
<dbReference type="Proteomes" id="UP001497535">
    <property type="component" value="Unassembled WGS sequence"/>
</dbReference>